<feature type="transmembrane region" description="Helical" evidence="7">
    <location>
        <begin position="59"/>
        <end position="85"/>
    </location>
</feature>
<sequence>MATEVYSATTVSNPKTSWFSMPSEYLDKDRFGIKIAEVLLSFVAFVLEEVVNSCVSCGALYFFEFMSCTAFLFTLLLLILLSTVLHTKVGINCWSSLDFVYTAGIFILFLIASITFSSSNSDSTVERAAVAFGFLASLLFLVDIVLFIKAYGFPWKKDGKPGTSNGSPASSPAEAEKLNKETNPPE</sequence>
<dbReference type="PANTHER" id="PTHR22776:SF25">
    <property type="entry name" value="CKLF-LIKE MARVEL TRANSMEMBRANE DOMAIN-CONTAINING PROTEIN 6"/>
    <property type="match status" value="1"/>
</dbReference>
<proteinExistence type="predicted"/>
<dbReference type="Ensembl" id="ENSATET00000074301.1">
    <property type="protein sequence ID" value="ENSATEP00000074852.1"/>
    <property type="gene ID" value="ENSATEG00000032695.1"/>
</dbReference>
<dbReference type="PANTHER" id="PTHR22776">
    <property type="entry name" value="MARVEL-CONTAINING POTENTIAL LIPID RAFT-ASSOCIATED PROTEIN"/>
    <property type="match status" value="1"/>
</dbReference>
<dbReference type="InterPro" id="IPR050578">
    <property type="entry name" value="MARVEL-CKLF_proteins"/>
</dbReference>
<protein>
    <recommendedName>
        <fullName evidence="8">MARVEL domain-containing protein</fullName>
    </recommendedName>
</protein>
<keyword evidence="3 7" id="KW-1133">Transmembrane helix</keyword>
<accession>A0AAQ6IM98</accession>
<feature type="domain" description="MARVEL" evidence="8">
    <location>
        <begin position="25"/>
        <end position="152"/>
    </location>
</feature>
<evidence type="ECO:0000256" key="6">
    <source>
        <dbReference type="SAM" id="MobiDB-lite"/>
    </source>
</evidence>
<evidence type="ECO:0000256" key="3">
    <source>
        <dbReference type="ARBA" id="ARBA00022989"/>
    </source>
</evidence>
<evidence type="ECO:0000256" key="4">
    <source>
        <dbReference type="ARBA" id="ARBA00023136"/>
    </source>
</evidence>
<dbReference type="GO" id="GO:0016020">
    <property type="term" value="C:membrane"/>
    <property type="evidence" value="ECO:0007669"/>
    <property type="project" value="UniProtKB-SubCell"/>
</dbReference>
<keyword evidence="4 5" id="KW-0472">Membrane</keyword>
<evidence type="ECO:0000256" key="7">
    <source>
        <dbReference type="SAM" id="Phobius"/>
    </source>
</evidence>
<evidence type="ECO:0000313" key="10">
    <source>
        <dbReference type="Proteomes" id="UP000265040"/>
    </source>
</evidence>
<evidence type="ECO:0000259" key="8">
    <source>
        <dbReference type="PROSITE" id="PS51225"/>
    </source>
</evidence>
<reference evidence="9 10" key="1">
    <citation type="submission" date="2021-04" db="EMBL/GenBank/DDBJ databases">
        <authorList>
            <consortium name="Wellcome Sanger Institute Data Sharing"/>
        </authorList>
    </citation>
    <scope>NUCLEOTIDE SEQUENCE [LARGE SCALE GENOMIC DNA]</scope>
</reference>
<evidence type="ECO:0000256" key="5">
    <source>
        <dbReference type="PROSITE-ProRule" id="PRU00581"/>
    </source>
</evidence>
<reference evidence="9" key="3">
    <citation type="submission" date="2025-09" db="UniProtKB">
        <authorList>
            <consortium name="Ensembl"/>
        </authorList>
    </citation>
    <scope>IDENTIFICATION</scope>
</reference>
<feature type="transmembrane region" description="Helical" evidence="7">
    <location>
        <begin position="97"/>
        <end position="116"/>
    </location>
</feature>
<dbReference type="PROSITE" id="PS51225">
    <property type="entry name" value="MARVEL"/>
    <property type="match status" value="1"/>
</dbReference>
<keyword evidence="2 5" id="KW-0812">Transmembrane</keyword>
<dbReference type="AlphaFoldDB" id="A0AAQ6IM98"/>
<dbReference type="GeneID" id="113169839"/>
<evidence type="ECO:0000313" key="9">
    <source>
        <dbReference type="Ensembl" id="ENSATEP00000074852.1"/>
    </source>
</evidence>
<dbReference type="Pfam" id="PF01284">
    <property type="entry name" value="MARVEL"/>
    <property type="match status" value="1"/>
</dbReference>
<feature type="region of interest" description="Disordered" evidence="6">
    <location>
        <begin position="156"/>
        <end position="186"/>
    </location>
</feature>
<evidence type="ECO:0000256" key="2">
    <source>
        <dbReference type="ARBA" id="ARBA00022692"/>
    </source>
</evidence>
<gene>
    <name evidence="9" type="primary">CMTM6</name>
</gene>
<feature type="transmembrane region" description="Helical" evidence="7">
    <location>
        <begin position="128"/>
        <end position="148"/>
    </location>
</feature>
<dbReference type="Proteomes" id="UP000265040">
    <property type="component" value="Chromosome 16"/>
</dbReference>
<dbReference type="GeneTree" id="ENSGT00940000157911"/>
<reference evidence="9" key="2">
    <citation type="submission" date="2025-08" db="UniProtKB">
        <authorList>
            <consortium name="Ensembl"/>
        </authorList>
    </citation>
    <scope>IDENTIFICATION</scope>
</reference>
<dbReference type="InterPro" id="IPR008253">
    <property type="entry name" value="Marvel"/>
</dbReference>
<evidence type="ECO:0000256" key="1">
    <source>
        <dbReference type="ARBA" id="ARBA00004141"/>
    </source>
</evidence>
<dbReference type="RefSeq" id="XP_026227370.1">
    <property type="nucleotide sequence ID" value="XM_026371585.1"/>
</dbReference>
<comment type="subcellular location">
    <subcellularLocation>
        <location evidence="1">Membrane</location>
        <topology evidence="1">Multi-pass membrane protein</topology>
    </subcellularLocation>
</comment>
<name>A0AAQ6IM98_ANATE</name>
<organism evidence="9 10">
    <name type="scientific">Anabas testudineus</name>
    <name type="common">Climbing perch</name>
    <name type="synonym">Anthias testudineus</name>
    <dbReference type="NCBI Taxonomy" id="64144"/>
    <lineage>
        <taxon>Eukaryota</taxon>
        <taxon>Metazoa</taxon>
        <taxon>Chordata</taxon>
        <taxon>Craniata</taxon>
        <taxon>Vertebrata</taxon>
        <taxon>Euteleostomi</taxon>
        <taxon>Actinopterygii</taxon>
        <taxon>Neopterygii</taxon>
        <taxon>Teleostei</taxon>
        <taxon>Neoteleostei</taxon>
        <taxon>Acanthomorphata</taxon>
        <taxon>Anabantaria</taxon>
        <taxon>Anabantiformes</taxon>
        <taxon>Anabantoidei</taxon>
        <taxon>Anabantidae</taxon>
        <taxon>Anabas</taxon>
    </lineage>
</organism>
<keyword evidence="10" id="KW-1185">Reference proteome</keyword>